<feature type="region of interest" description="Disordered" evidence="1">
    <location>
        <begin position="84"/>
        <end position="107"/>
    </location>
</feature>
<dbReference type="InterPro" id="IPR042462">
    <property type="entry name" value="ARMC7"/>
</dbReference>
<dbReference type="AlphaFoldDB" id="K3XAK3"/>
<dbReference type="EMBL" id="GL376600">
    <property type="status" value="NOT_ANNOTATED_CDS"/>
    <property type="molecule type" value="Genomic_DNA"/>
</dbReference>
<dbReference type="InParanoid" id="K3XAK3"/>
<evidence type="ECO:0000313" key="3">
    <source>
        <dbReference type="Proteomes" id="UP000019132"/>
    </source>
</evidence>
<accession>K3XAK3</accession>
<organism evidence="2 3">
    <name type="scientific">Globisporangium ultimum (strain ATCC 200006 / CBS 805.95 / DAOM BR144)</name>
    <name type="common">Pythium ultimum</name>
    <dbReference type="NCBI Taxonomy" id="431595"/>
    <lineage>
        <taxon>Eukaryota</taxon>
        <taxon>Sar</taxon>
        <taxon>Stramenopiles</taxon>
        <taxon>Oomycota</taxon>
        <taxon>Peronosporomycetes</taxon>
        <taxon>Pythiales</taxon>
        <taxon>Pythiaceae</taxon>
        <taxon>Globisporangium</taxon>
    </lineage>
</organism>
<reference evidence="3" key="2">
    <citation type="submission" date="2010-04" db="EMBL/GenBank/DDBJ databases">
        <authorList>
            <person name="Buell R."/>
            <person name="Hamilton J."/>
            <person name="Hostetler J."/>
        </authorList>
    </citation>
    <scope>NUCLEOTIDE SEQUENCE [LARGE SCALE GENOMIC DNA]</scope>
    <source>
        <strain evidence="3">DAOM:BR144</strain>
    </source>
</reference>
<dbReference type="HOGENOM" id="CLU_099221_0_0_1"/>
<name>K3XAK3_GLOUD</name>
<reference evidence="2" key="3">
    <citation type="submission" date="2015-02" db="UniProtKB">
        <authorList>
            <consortium name="EnsemblProtists"/>
        </authorList>
    </citation>
    <scope>IDENTIFICATION</scope>
    <source>
        <strain evidence="2">DAOM BR144</strain>
    </source>
</reference>
<dbReference type="OMA" id="VEIIAPY"/>
<reference evidence="3" key="1">
    <citation type="journal article" date="2010" name="Genome Biol.">
        <title>Genome sequence of the necrotrophic plant pathogen Pythium ultimum reveals original pathogenicity mechanisms and effector repertoire.</title>
        <authorList>
            <person name="Levesque C.A."/>
            <person name="Brouwer H."/>
            <person name="Cano L."/>
            <person name="Hamilton J.P."/>
            <person name="Holt C."/>
            <person name="Huitema E."/>
            <person name="Raffaele S."/>
            <person name="Robideau G.P."/>
            <person name="Thines M."/>
            <person name="Win J."/>
            <person name="Zerillo M.M."/>
            <person name="Beakes G.W."/>
            <person name="Boore J.L."/>
            <person name="Busam D."/>
            <person name="Dumas B."/>
            <person name="Ferriera S."/>
            <person name="Fuerstenberg S.I."/>
            <person name="Gachon C.M."/>
            <person name="Gaulin E."/>
            <person name="Govers F."/>
            <person name="Grenville-Briggs L."/>
            <person name="Horner N."/>
            <person name="Hostetler J."/>
            <person name="Jiang R.H."/>
            <person name="Johnson J."/>
            <person name="Krajaejun T."/>
            <person name="Lin H."/>
            <person name="Meijer H.J."/>
            <person name="Moore B."/>
            <person name="Morris P."/>
            <person name="Phuntmart V."/>
            <person name="Puiu D."/>
            <person name="Shetty J."/>
            <person name="Stajich J.E."/>
            <person name="Tripathy S."/>
            <person name="Wawra S."/>
            <person name="van West P."/>
            <person name="Whitty B.R."/>
            <person name="Coutinho P.M."/>
            <person name="Henrissat B."/>
            <person name="Martin F."/>
            <person name="Thomas P.D."/>
            <person name="Tyler B.M."/>
            <person name="De Vries R.P."/>
            <person name="Kamoun S."/>
            <person name="Yandell M."/>
            <person name="Tisserat N."/>
            <person name="Buell C.R."/>
        </authorList>
    </citation>
    <scope>NUCLEOTIDE SEQUENCE</scope>
    <source>
        <strain evidence="3">DAOM:BR144</strain>
    </source>
</reference>
<evidence type="ECO:0000256" key="1">
    <source>
        <dbReference type="SAM" id="MobiDB-lite"/>
    </source>
</evidence>
<dbReference type="VEuPathDB" id="FungiDB:PYU1_G014222"/>
<feature type="region of interest" description="Disordered" evidence="1">
    <location>
        <begin position="1"/>
        <end position="21"/>
    </location>
</feature>
<proteinExistence type="predicted"/>
<dbReference type="PANTHER" id="PTHR46263">
    <property type="entry name" value="ARMADILLO REPEAT-CONTAINING PROTEIN 7"/>
    <property type="match status" value="1"/>
</dbReference>
<dbReference type="Proteomes" id="UP000019132">
    <property type="component" value="Unassembled WGS sequence"/>
</dbReference>
<keyword evidence="3" id="KW-1185">Reference proteome</keyword>
<protein>
    <recommendedName>
        <fullName evidence="4">Armadillo repeat-containing domain-containing protein</fullName>
    </recommendedName>
</protein>
<sequence length="239" mass="26837">MLSSRERLQARQGQHAPPRHEYLQQLVDEYQRSSHMLRKQEIVANLANFAYDPINYASFAQLQVMDLFLDILDADLNDAQQQLEATGNSEQDSANHKQQHTTVQEKSELRKYQLPEFAIGGICNCIADPVLQHAFLEGDGFSQIEPYILSIPDFHEPLTTTRVNTILSALAIAFFLLDSSAFAIVTMQPIVAQMQRVTDAHPNVQVANTAAAFLTRYEELLNMPPLPPPTPQEPGINLI</sequence>
<evidence type="ECO:0008006" key="4">
    <source>
        <dbReference type="Google" id="ProtNLM"/>
    </source>
</evidence>
<dbReference type="STRING" id="431595.K3XAK3"/>
<evidence type="ECO:0000313" key="2">
    <source>
        <dbReference type="EnsemblProtists" id="PYU1_T014252"/>
    </source>
</evidence>
<dbReference type="EnsemblProtists" id="PYU1_T014252">
    <property type="protein sequence ID" value="PYU1_T014252"/>
    <property type="gene ID" value="PYU1_G014222"/>
</dbReference>
<dbReference type="eggNOG" id="KOG4646">
    <property type="taxonomic scope" value="Eukaryota"/>
</dbReference>
<dbReference type="PANTHER" id="PTHR46263:SF1">
    <property type="entry name" value="ARMADILLO REPEAT-CONTAINING PROTEIN 7"/>
    <property type="match status" value="1"/>
</dbReference>